<sequence length="151" mass="16045">MTTLRDRLAAKSRRRVVVPVQVAEMSEEAAAELLDLQRTALAAAQSGDMASLDGLNDRADSLREGTTVPVAFTATPAFDKVLGAYPDSEGGTDWLAALPMLAGLCAEDESLQDDAVWVELLDSWSHGEKLTLWSALVGVNTVALSPHIPKG</sequence>
<name>A0A935IMH6_9MICO</name>
<dbReference type="Proteomes" id="UP000726105">
    <property type="component" value="Unassembled WGS sequence"/>
</dbReference>
<dbReference type="AlphaFoldDB" id="A0A935IMH6"/>
<evidence type="ECO:0000313" key="2">
    <source>
        <dbReference type="Proteomes" id="UP000726105"/>
    </source>
</evidence>
<protein>
    <submittedName>
        <fullName evidence="1">Uncharacterized protein</fullName>
    </submittedName>
</protein>
<reference evidence="1 2" key="1">
    <citation type="submission" date="2020-10" db="EMBL/GenBank/DDBJ databases">
        <title>Connecting structure to function with the recovery of over 1000 high-quality activated sludge metagenome-assembled genomes encoding full-length rRNA genes using long-read sequencing.</title>
        <authorList>
            <person name="Singleton C.M."/>
            <person name="Petriglieri F."/>
            <person name="Kristensen J.M."/>
            <person name="Kirkegaard R.H."/>
            <person name="Michaelsen T.Y."/>
            <person name="Andersen M.H."/>
            <person name="Karst S.M."/>
            <person name="Dueholm M.S."/>
            <person name="Nielsen P.H."/>
            <person name="Albertsen M."/>
        </authorList>
    </citation>
    <scope>NUCLEOTIDE SEQUENCE [LARGE SCALE GENOMIC DNA]</scope>
    <source>
        <strain evidence="1">Ega_18-Q3-R5-49_MAXAC.001</strain>
    </source>
</reference>
<proteinExistence type="predicted"/>
<accession>A0A935IMH6</accession>
<organism evidence="1 2">
    <name type="scientific">Candidatus Phosphoribacter hodrii</name>
    <dbReference type="NCBI Taxonomy" id="2953743"/>
    <lineage>
        <taxon>Bacteria</taxon>
        <taxon>Bacillati</taxon>
        <taxon>Actinomycetota</taxon>
        <taxon>Actinomycetes</taxon>
        <taxon>Micrococcales</taxon>
        <taxon>Dermatophilaceae</taxon>
        <taxon>Candidatus Phosphoribacter</taxon>
    </lineage>
</organism>
<comment type="caution">
    <text evidence="1">The sequence shown here is derived from an EMBL/GenBank/DDBJ whole genome shotgun (WGS) entry which is preliminary data.</text>
</comment>
<dbReference type="EMBL" id="JADJIB010000013">
    <property type="protein sequence ID" value="MBK7274844.1"/>
    <property type="molecule type" value="Genomic_DNA"/>
</dbReference>
<gene>
    <name evidence="1" type="ORF">IPI13_17450</name>
</gene>
<evidence type="ECO:0000313" key="1">
    <source>
        <dbReference type="EMBL" id="MBK7274844.1"/>
    </source>
</evidence>